<gene>
    <name evidence="1" type="ORF">OIU77_002206</name>
</gene>
<evidence type="ECO:0000313" key="1">
    <source>
        <dbReference type="EMBL" id="KAJ6371842.1"/>
    </source>
</evidence>
<sequence length="100" mass="11302">MIQAFQNSNLIHEMAKIFVFTWESHLVNTSIFAILINLKRNGGEDMEFILKKVNADGIRSLANLGMKETGLEVFQVISGHHKLVFYMFSRTPLQSALASC</sequence>
<dbReference type="EMBL" id="JAPFFI010000013">
    <property type="protein sequence ID" value="KAJ6371842.1"/>
    <property type="molecule type" value="Genomic_DNA"/>
</dbReference>
<dbReference type="Proteomes" id="UP001141253">
    <property type="component" value="Chromosome 17"/>
</dbReference>
<reference evidence="1" key="2">
    <citation type="journal article" date="2023" name="Int. J. Mol. Sci.">
        <title>De Novo Assembly and Annotation of 11 Diverse Shrub Willow (Salix) Genomes Reveals Novel Gene Organization in Sex-Linked Regions.</title>
        <authorList>
            <person name="Hyden B."/>
            <person name="Feng K."/>
            <person name="Yates T.B."/>
            <person name="Jawdy S."/>
            <person name="Cereghino C."/>
            <person name="Smart L.B."/>
            <person name="Muchero W."/>
        </authorList>
    </citation>
    <scope>NUCLEOTIDE SEQUENCE</scope>
    <source>
        <tissue evidence="1">Shoot tip</tissue>
    </source>
</reference>
<protein>
    <submittedName>
        <fullName evidence="1">Uncharacterized protein</fullName>
    </submittedName>
</protein>
<comment type="caution">
    <text evidence="1">The sequence shown here is derived from an EMBL/GenBank/DDBJ whole genome shotgun (WGS) entry which is preliminary data.</text>
</comment>
<reference evidence="1" key="1">
    <citation type="submission" date="2022-10" db="EMBL/GenBank/DDBJ databases">
        <authorList>
            <person name="Hyden B.L."/>
            <person name="Feng K."/>
            <person name="Yates T."/>
            <person name="Jawdy S."/>
            <person name="Smart L.B."/>
            <person name="Muchero W."/>
        </authorList>
    </citation>
    <scope>NUCLEOTIDE SEQUENCE</scope>
    <source>
        <tissue evidence="1">Shoot tip</tissue>
    </source>
</reference>
<accession>A0ABQ9B462</accession>
<proteinExistence type="predicted"/>
<evidence type="ECO:0000313" key="2">
    <source>
        <dbReference type="Proteomes" id="UP001141253"/>
    </source>
</evidence>
<organism evidence="1 2">
    <name type="scientific">Salix suchowensis</name>
    <dbReference type="NCBI Taxonomy" id="1278906"/>
    <lineage>
        <taxon>Eukaryota</taxon>
        <taxon>Viridiplantae</taxon>
        <taxon>Streptophyta</taxon>
        <taxon>Embryophyta</taxon>
        <taxon>Tracheophyta</taxon>
        <taxon>Spermatophyta</taxon>
        <taxon>Magnoliopsida</taxon>
        <taxon>eudicotyledons</taxon>
        <taxon>Gunneridae</taxon>
        <taxon>Pentapetalae</taxon>
        <taxon>rosids</taxon>
        <taxon>fabids</taxon>
        <taxon>Malpighiales</taxon>
        <taxon>Salicaceae</taxon>
        <taxon>Saliceae</taxon>
        <taxon>Salix</taxon>
    </lineage>
</organism>
<name>A0ABQ9B462_9ROSI</name>
<keyword evidence="2" id="KW-1185">Reference proteome</keyword>